<dbReference type="SUPFAM" id="SSF50814">
    <property type="entry name" value="Lipocalins"/>
    <property type="match status" value="1"/>
</dbReference>
<dbReference type="InterPro" id="IPR012674">
    <property type="entry name" value="Calycin"/>
</dbReference>
<evidence type="ECO:0000256" key="1">
    <source>
        <dbReference type="SAM" id="SignalP"/>
    </source>
</evidence>
<name>A0A1E7EVZ3_9STRA</name>
<dbReference type="GO" id="GO:0006629">
    <property type="term" value="P:lipid metabolic process"/>
    <property type="evidence" value="ECO:0007669"/>
    <property type="project" value="TreeGrafter"/>
</dbReference>
<protein>
    <submittedName>
        <fullName evidence="2">Apolipo protein D</fullName>
    </submittedName>
</protein>
<dbReference type="PANTHER" id="PTHR10612:SF34">
    <property type="entry name" value="APOLIPOPROTEIN D"/>
    <property type="match status" value="1"/>
</dbReference>
<dbReference type="Gene3D" id="2.40.128.20">
    <property type="match status" value="1"/>
</dbReference>
<evidence type="ECO:0000313" key="2">
    <source>
        <dbReference type="EMBL" id="OEU10198.1"/>
    </source>
</evidence>
<reference evidence="2 3" key="1">
    <citation type="submission" date="2016-09" db="EMBL/GenBank/DDBJ databases">
        <title>Extensive genetic diversity and differential bi-allelic expression allows diatom success in the polar Southern Ocean.</title>
        <authorList>
            <consortium name="DOE Joint Genome Institute"/>
            <person name="Mock T."/>
            <person name="Otillar R.P."/>
            <person name="Strauss J."/>
            <person name="Dupont C."/>
            <person name="Frickenhaus S."/>
            <person name="Maumus F."/>
            <person name="Mcmullan M."/>
            <person name="Sanges R."/>
            <person name="Schmutz J."/>
            <person name="Toseland A."/>
            <person name="Valas R."/>
            <person name="Veluchamy A."/>
            <person name="Ward B.J."/>
            <person name="Allen A."/>
            <person name="Barry K."/>
            <person name="Falciatore A."/>
            <person name="Ferrante M."/>
            <person name="Fortunato A.E."/>
            <person name="Gloeckner G."/>
            <person name="Gruber A."/>
            <person name="Hipkin R."/>
            <person name="Janech M."/>
            <person name="Kroth P."/>
            <person name="Leese F."/>
            <person name="Lindquist E."/>
            <person name="Lyon B.R."/>
            <person name="Martin J."/>
            <person name="Mayer C."/>
            <person name="Parker M."/>
            <person name="Quesneville H."/>
            <person name="Raymond J."/>
            <person name="Uhlig C."/>
            <person name="Valentin K.U."/>
            <person name="Worden A.Z."/>
            <person name="Armbrust E.V."/>
            <person name="Bowler C."/>
            <person name="Green B."/>
            <person name="Moulton V."/>
            <person name="Van Oosterhout C."/>
            <person name="Grigoriev I."/>
        </authorList>
    </citation>
    <scope>NUCLEOTIDE SEQUENCE [LARGE SCALE GENOMIC DNA]</scope>
    <source>
        <strain evidence="2 3">CCMP1102</strain>
    </source>
</reference>
<organism evidence="2 3">
    <name type="scientific">Fragilariopsis cylindrus CCMP1102</name>
    <dbReference type="NCBI Taxonomy" id="635003"/>
    <lineage>
        <taxon>Eukaryota</taxon>
        <taxon>Sar</taxon>
        <taxon>Stramenopiles</taxon>
        <taxon>Ochrophyta</taxon>
        <taxon>Bacillariophyta</taxon>
        <taxon>Bacillariophyceae</taxon>
        <taxon>Bacillariophycidae</taxon>
        <taxon>Bacillariales</taxon>
        <taxon>Bacillariaceae</taxon>
        <taxon>Fragilariopsis</taxon>
    </lineage>
</organism>
<keyword evidence="3" id="KW-1185">Reference proteome</keyword>
<accession>A0A1E7EVZ3</accession>
<dbReference type="PANTHER" id="PTHR10612">
    <property type="entry name" value="APOLIPOPROTEIN D"/>
    <property type="match status" value="1"/>
</dbReference>
<dbReference type="InParanoid" id="A0A1E7EVZ3"/>
<feature type="chain" id="PRO_5009192417" evidence="1">
    <location>
        <begin position="22"/>
        <end position="240"/>
    </location>
</feature>
<sequence length="240" mass="26331">MMKTTYAALFLISTSITGSIAQSSPDTCLTVTTVDNFNLTQYASAPWFVQQQAVNTYTPLDLNRCVTAQYSLKEHSNFWGYTIDVFNYGVKSDGGQSTGGDLCADYNKDIPSQLKVAPCFLPKIFAGPYWIVAYQEETDNNDGYALVSGGQPRNLVPNESTCGENGTAACCKTGDGVNNSGLWILTRQPTPSNDILQEVRTIAQQKGFSTSVLFDVDHTNCTDIPGINDNTRTRFLRQQQ</sequence>
<dbReference type="KEGG" id="fcy:FRACYDRAFT_271229"/>
<feature type="signal peptide" evidence="1">
    <location>
        <begin position="1"/>
        <end position="21"/>
    </location>
</feature>
<dbReference type="Proteomes" id="UP000095751">
    <property type="component" value="Unassembled WGS sequence"/>
</dbReference>
<dbReference type="EMBL" id="KV784373">
    <property type="protein sequence ID" value="OEU10198.1"/>
    <property type="molecule type" value="Genomic_DNA"/>
</dbReference>
<keyword evidence="1" id="KW-0732">Signal</keyword>
<dbReference type="GO" id="GO:0005737">
    <property type="term" value="C:cytoplasm"/>
    <property type="evidence" value="ECO:0007669"/>
    <property type="project" value="TreeGrafter"/>
</dbReference>
<proteinExistence type="predicted"/>
<dbReference type="AlphaFoldDB" id="A0A1E7EVZ3"/>
<evidence type="ECO:0000313" key="3">
    <source>
        <dbReference type="Proteomes" id="UP000095751"/>
    </source>
</evidence>
<dbReference type="OrthoDB" id="43330at2759"/>
<dbReference type="GO" id="GO:0000302">
    <property type="term" value="P:response to reactive oxygen species"/>
    <property type="evidence" value="ECO:0007669"/>
    <property type="project" value="TreeGrafter"/>
</dbReference>
<gene>
    <name evidence="2" type="primary">apoD</name>
    <name evidence="2" type="ORF">FRACYDRAFT_271229</name>
</gene>